<dbReference type="InterPro" id="IPR004136">
    <property type="entry name" value="NMO"/>
</dbReference>
<dbReference type="OrthoDB" id="412383at2759"/>
<dbReference type="Proteomes" id="UP000068243">
    <property type="component" value="Unassembled WGS sequence"/>
</dbReference>
<dbReference type="PRINTS" id="PR00131">
    <property type="entry name" value="GLHYDRLASE1"/>
</dbReference>
<dbReference type="SUPFAM" id="SSF51412">
    <property type="entry name" value="Inosine monophosphate dehydrogenase (IMPDH)"/>
    <property type="match status" value="1"/>
</dbReference>
<dbReference type="PANTHER" id="PTHR32332:SF28">
    <property type="entry name" value="DIOXYGENASE FAMILY OXIDOREDUCTASE, PUTATIVE (AFU_ORTHOLOGUE AFUA_5G09600)-RELATED"/>
    <property type="match status" value="1"/>
</dbReference>
<comment type="catalytic activity">
    <reaction evidence="1">
        <text>Hydrolysis of terminal, non-reducing alpha-D-galactose residues in alpha-D-galactosides, including galactose oligosaccharides, galactomannans and galactolipids.</text>
        <dbReference type="EC" id="3.2.1.22"/>
    </reaction>
</comment>
<evidence type="ECO:0000256" key="3">
    <source>
        <dbReference type="ARBA" id="ARBA00022630"/>
    </source>
</evidence>
<dbReference type="Pfam" id="PF00232">
    <property type="entry name" value="Glyco_hydro_1"/>
    <property type="match status" value="1"/>
</dbReference>
<dbReference type="InterPro" id="IPR017853">
    <property type="entry name" value="GH"/>
</dbReference>
<protein>
    <recommendedName>
        <fullName evidence="2">alpha-galactosidase</fullName>
        <ecNumber evidence="2">3.2.1.22</ecNumber>
    </recommendedName>
</protein>
<dbReference type="SUPFAM" id="SSF51445">
    <property type="entry name" value="(Trans)glycosidases"/>
    <property type="match status" value="2"/>
</dbReference>
<dbReference type="EC" id="3.2.1.22" evidence="2"/>
<dbReference type="InterPro" id="IPR013785">
    <property type="entry name" value="Aldolase_TIM"/>
</dbReference>
<evidence type="ECO:0000256" key="4">
    <source>
        <dbReference type="ARBA" id="ARBA00022643"/>
    </source>
</evidence>
<evidence type="ECO:0000313" key="7">
    <source>
        <dbReference type="Proteomes" id="UP000068243"/>
    </source>
</evidence>
<organism evidence="6 7">
    <name type="scientific">Aspergillus niger</name>
    <dbReference type="NCBI Taxonomy" id="5061"/>
    <lineage>
        <taxon>Eukaryota</taxon>
        <taxon>Fungi</taxon>
        <taxon>Dikarya</taxon>
        <taxon>Ascomycota</taxon>
        <taxon>Pezizomycotina</taxon>
        <taxon>Eurotiomycetes</taxon>
        <taxon>Eurotiomycetidae</taxon>
        <taxon>Eurotiales</taxon>
        <taxon>Aspergillaceae</taxon>
        <taxon>Aspergillus</taxon>
        <taxon>Aspergillus subgen. Circumdati</taxon>
    </lineage>
</organism>
<keyword evidence="4" id="KW-0288">FMN</keyword>
<evidence type="ECO:0000256" key="2">
    <source>
        <dbReference type="ARBA" id="ARBA00012755"/>
    </source>
</evidence>
<keyword evidence="3" id="KW-0285">Flavoprotein</keyword>
<dbReference type="VEuPathDB" id="FungiDB:An07g03290"/>
<reference evidence="7" key="1">
    <citation type="journal article" date="2016" name="Genome Announc.">
        <title>Draft genome sequence of Aspergillus niger strain An76.</title>
        <authorList>
            <person name="Gong W."/>
            <person name="Cheng Z."/>
            <person name="Zhang H."/>
            <person name="Liu L."/>
            <person name="Gao P."/>
            <person name="Wang L."/>
        </authorList>
    </citation>
    <scope>NUCLEOTIDE SEQUENCE [LARGE SCALE GENOMIC DNA]</scope>
    <source>
        <strain evidence="7">An76</strain>
    </source>
</reference>
<dbReference type="VEuPathDB" id="FungiDB:M747DRAFT_111627"/>
<sequence>MPFETELTRRLGITIPVVQGGMHWIGYAGLAAAVSNAGGLGMVTALTQPSPADLAQEIRKCHNLTKKPFGVNITLLPTLIPPDYGAYVQTIIQEGVKVVETAGNNPGPVIKQLKQAGVIVIHKCTTLRHAHSAVKLGVDFLSIDGFECGGHVGEHDITSLILLGRARQELGVPFIASGGFIDGYGLAAAMALGAEGINMGTRLMCTVESSIHSKVKEAIVAAQETDTALVMRRWSNTTRLFANRVAKAALSIEKESAAGQFEEIAPLVWTAGQAVGLIKDIPTCSDLMKRVEMEALSANNECVESIDESEAAVRAAETARARTLGWFADPIFLGTQTDAWSHYGDDFPLFSDKQLEFIKGSADFFSINHYGTLYATGEEFTPARKLGWFTDDEGFKHLLVHCWERYAQQSNMPIFVYENGYAVENESSMSLEDIVNDVHRQEYHNLYIKALCDAVIDNGVHVEGYHAWSLLEYVLLSHLPLSPLSLWESSVSWGSRFENDALNPSPKALISTKICSNLEWNWGFGPRFGVTFVDHENQFKRIPKKSGAIMKAIWEHIIDN</sequence>
<dbReference type="EMBL" id="BCMY01000014">
    <property type="protein sequence ID" value="GAQ45008.1"/>
    <property type="molecule type" value="Genomic_DNA"/>
</dbReference>
<keyword evidence="5" id="KW-0560">Oxidoreductase</keyword>
<comment type="caution">
    <text evidence="6">The sequence shown here is derived from an EMBL/GenBank/DDBJ whole genome shotgun (WGS) entry which is preliminary data.</text>
</comment>
<dbReference type="CDD" id="cd04730">
    <property type="entry name" value="NPD_like"/>
    <property type="match status" value="1"/>
</dbReference>
<dbReference type="Gene3D" id="3.20.20.80">
    <property type="entry name" value="Glycosidases"/>
    <property type="match status" value="2"/>
</dbReference>
<evidence type="ECO:0000313" key="6">
    <source>
        <dbReference type="EMBL" id="GAQ45008.1"/>
    </source>
</evidence>
<dbReference type="Pfam" id="PF03060">
    <property type="entry name" value="NMO"/>
    <property type="match status" value="1"/>
</dbReference>
<dbReference type="Gene3D" id="3.20.20.70">
    <property type="entry name" value="Aldolase class I"/>
    <property type="match status" value="1"/>
</dbReference>
<dbReference type="VEuPathDB" id="FungiDB:ASPNIDRAFT2_1104944"/>
<dbReference type="GO" id="GO:0018580">
    <property type="term" value="F:nitronate monooxygenase activity"/>
    <property type="evidence" value="ECO:0007669"/>
    <property type="project" value="InterPro"/>
</dbReference>
<evidence type="ECO:0000256" key="1">
    <source>
        <dbReference type="ARBA" id="ARBA00001255"/>
    </source>
</evidence>
<dbReference type="SMR" id="A0A117E237"/>
<dbReference type="AlphaFoldDB" id="A0A117E237"/>
<dbReference type="VEuPathDB" id="FungiDB:ATCC64974_45560"/>
<dbReference type="InterPro" id="IPR001360">
    <property type="entry name" value="Glyco_hydro_1"/>
</dbReference>
<proteinExistence type="predicted"/>
<accession>A0A117E237</accession>
<name>A0A117E237_ASPNG</name>
<dbReference type="GO" id="GO:0004557">
    <property type="term" value="F:alpha-galactosidase activity"/>
    <property type="evidence" value="ECO:0007669"/>
    <property type="project" value="UniProtKB-EC"/>
</dbReference>
<gene>
    <name evidence="6" type="ORF">ABL_07669</name>
</gene>
<dbReference type="GO" id="GO:0005975">
    <property type="term" value="P:carbohydrate metabolic process"/>
    <property type="evidence" value="ECO:0007669"/>
    <property type="project" value="InterPro"/>
</dbReference>
<evidence type="ECO:0000256" key="5">
    <source>
        <dbReference type="ARBA" id="ARBA00023002"/>
    </source>
</evidence>
<dbReference type="PANTHER" id="PTHR32332">
    <property type="entry name" value="2-NITROPROPANE DIOXYGENASE"/>
    <property type="match status" value="1"/>
</dbReference>